<feature type="transmembrane region" description="Helical" evidence="1">
    <location>
        <begin position="30"/>
        <end position="50"/>
    </location>
</feature>
<proteinExistence type="predicted"/>
<evidence type="ECO:0000313" key="3">
    <source>
        <dbReference type="Proteomes" id="UP000189004"/>
    </source>
</evidence>
<organism evidence="2 3">
    <name type="scientific">Nocardiopsis sinuspersici</name>
    <dbReference type="NCBI Taxonomy" id="501010"/>
    <lineage>
        <taxon>Bacteria</taxon>
        <taxon>Bacillati</taxon>
        <taxon>Actinomycetota</taxon>
        <taxon>Actinomycetes</taxon>
        <taxon>Streptosporangiales</taxon>
        <taxon>Nocardiopsidaceae</taxon>
        <taxon>Nocardiopsis</taxon>
    </lineage>
</organism>
<keyword evidence="3" id="KW-1185">Reference proteome</keyword>
<feature type="transmembrane region" description="Helical" evidence="1">
    <location>
        <begin position="62"/>
        <end position="82"/>
    </location>
</feature>
<evidence type="ECO:0000313" key="2">
    <source>
        <dbReference type="EMBL" id="OOC57259.1"/>
    </source>
</evidence>
<keyword evidence="1" id="KW-1133">Transmembrane helix</keyword>
<protein>
    <submittedName>
        <fullName evidence="2">Uncharacterized protein</fullName>
    </submittedName>
</protein>
<name>A0A1V3C9T5_9ACTN</name>
<dbReference type="Proteomes" id="UP000189004">
    <property type="component" value="Unassembled WGS sequence"/>
</dbReference>
<dbReference type="AlphaFoldDB" id="A0A1V3C9T5"/>
<dbReference type="EMBL" id="MCOK01000001">
    <property type="protein sequence ID" value="OOC57259.1"/>
    <property type="molecule type" value="Genomic_DNA"/>
</dbReference>
<comment type="caution">
    <text evidence="2">The sequence shown here is derived from an EMBL/GenBank/DDBJ whole genome shotgun (WGS) entry which is preliminary data.</text>
</comment>
<feature type="transmembrane region" description="Helical" evidence="1">
    <location>
        <begin position="88"/>
        <end position="108"/>
    </location>
</feature>
<keyword evidence="1" id="KW-0472">Membrane</keyword>
<gene>
    <name evidence="2" type="ORF">NOSIN_16555</name>
</gene>
<reference evidence="3" key="1">
    <citation type="submission" date="2016-08" db="EMBL/GenBank/DDBJ databases">
        <authorList>
            <person name="Tokovenko B."/>
            <person name="Kalinowski J."/>
        </authorList>
    </citation>
    <scope>NUCLEOTIDE SEQUENCE [LARGE SCALE GENOMIC DNA]</scope>
    <source>
        <strain evidence="3">UTMC102</strain>
    </source>
</reference>
<keyword evidence="1" id="KW-0812">Transmembrane</keyword>
<accession>A0A1V3C9T5</accession>
<sequence length="118" mass="12101">MLAAVPAYGLLSYLAWDLSASGLPEEFADGLRFLMAASALAGVVLAALAVPVRRGGHVLWRAAQAGAVVALGVSLSALYTAARLADTPLLLAGTLAAVASIVVNIALWSTEVRRWCGL</sequence>
<evidence type="ECO:0000256" key="1">
    <source>
        <dbReference type="SAM" id="Phobius"/>
    </source>
</evidence>